<feature type="domain" description="PDZ" evidence="2">
    <location>
        <begin position="394"/>
        <end position="462"/>
    </location>
</feature>
<proteinExistence type="predicted"/>
<feature type="coiled-coil region" evidence="1">
    <location>
        <begin position="292"/>
        <end position="326"/>
    </location>
</feature>
<feature type="coiled-coil region" evidence="1">
    <location>
        <begin position="110"/>
        <end position="183"/>
    </location>
</feature>
<evidence type="ECO:0000256" key="1">
    <source>
        <dbReference type="SAM" id="Coils"/>
    </source>
</evidence>
<gene>
    <name evidence="3" type="ORF">HPHI1048_LOCUS3957</name>
</gene>
<evidence type="ECO:0000259" key="2">
    <source>
        <dbReference type="PROSITE" id="PS50106"/>
    </source>
</evidence>
<dbReference type="Pfam" id="PF00595">
    <property type="entry name" value="PDZ"/>
    <property type="match status" value="1"/>
</dbReference>
<feature type="coiled-coil region" evidence="1">
    <location>
        <begin position="358"/>
        <end position="385"/>
    </location>
</feature>
<organism evidence="3">
    <name type="scientific">Hanusia phi</name>
    <dbReference type="NCBI Taxonomy" id="3032"/>
    <lineage>
        <taxon>Eukaryota</taxon>
        <taxon>Cryptophyceae</taxon>
        <taxon>Pyrenomonadales</taxon>
        <taxon>Geminigeraceae</taxon>
        <taxon>Hanusia</taxon>
    </lineage>
</organism>
<dbReference type="AlphaFoldDB" id="A0A7S0E215"/>
<dbReference type="SMART" id="SM00228">
    <property type="entry name" value="PDZ"/>
    <property type="match status" value="1"/>
</dbReference>
<reference evidence="3" key="1">
    <citation type="submission" date="2021-01" db="EMBL/GenBank/DDBJ databases">
        <authorList>
            <person name="Corre E."/>
            <person name="Pelletier E."/>
            <person name="Niang G."/>
            <person name="Scheremetjew M."/>
            <person name="Finn R."/>
            <person name="Kale V."/>
            <person name="Holt S."/>
            <person name="Cochrane G."/>
            <person name="Meng A."/>
            <person name="Brown T."/>
            <person name="Cohen L."/>
        </authorList>
    </citation>
    <scope>NUCLEOTIDE SEQUENCE</scope>
    <source>
        <strain evidence="3">CCMP325</strain>
    </source>
</reference>
<name>A0A7S0E215_9CRYP</name>
<dbReference type="Gene3D" id="2.30.42.10">
    <property type="match status" value="1"/>
</dbReference>
<sequence length="510" mass="57383">MQSGPMGTVGVVSSGQTFIPSKCVGKEIPPSEGMRVTMASHLRQHGIGTITAVNDSTVQVCWDGGLVEDIIFGSNNLYVSEINEGSSFRIRENLIGQYELIDERTIYAIAEGLQDDLEKAERKIEQMRSMMEISLQEAEGKVQKTEKSMLQMEQNILQLQNSVREMEQQIAEKDRLILALQSEVSSVKKLKEIVEIRAESEAKARRKAEQDSIDTAERLRDVVTNATEWQNKYHALNSEFSEYKLQYSNFEVVQRDLEARIELLTQSNGTLTKHVTEWQKKYVNSDDILLENQKLVQGLKQAERIVEEWKNKHKFCEKELAEARSKLSQADMASSNSKLWNEKIESWQKSILERDSRISQLEQSNIRLEAECSRLTQENRFLTSQKGVDRSADDSPLRSTTQNVGTVGLVLDKDGEDIYVLDIISGSAAEADGRIKVGDGVLEINGRTTKDLSVTLASLLLRGDVGSECNLRMQARDGPSYSKIITRTKIEQSINADISVSHPPPHVSMI</sequence>
<dbReference type="InterPro" id="IPR036034">
    <property type="entry name" value="PDZ_sf"/>
</dbReference>
<dbReference type="InterPro" id="IPR001478">
    <property type="entry name" value="PDZ"/>
</dbReference>
<dbReference type="PROSITE" id="PS50106">
    <property type="entry name" value="PDZ"/>
    <property type="match status" value="1"/>
</dbReference>
<keyword evidence="1" id="KW-0175">Coiled coil</keyword>
<accession>A0A7S0E215</accession>
<protein>
    <recommendedName>
        <fullName evidence="2">PDZ domain-containing protein</fullName>
    </recommendedName>
</protein>
<dbReference type="EMBL" id="HBEO01005549">
    <property type="protein sequence ID" value="CAD8472061.1"/>
    <property type="molecule type" value="Transcribed_RNA"/>
</dbReference>
<evidence type="ECO:0000313" key="3">
    <source>
        <dbReference type="EMBL" id="CAD8472061.1"/>
    </source>
</evidence>
<dbReference type="SUPFAM" id="SSF50156">
    <property type="entry name" value="PDZ domain-like"/>
    <property type="match status" value="1"/>
</dbReference>